<keyword evidence="4" id="KW-1185">Reference proteome</keyword>
<accession>A0A559MBF6</accession>
<feature type="compositionally biased region" description="Polar residues" evidence="1">
    <location>
        <begin position="318"/>
        <end position="331"/>
    </location>
</feature>
<dbReference type="PANTHER" id="PTHR48079:SF6">
    <property type="entry name" value="NAD(P)-BINDING DOMAIN-CONTAINING PROTEIN-RELATED"/>
    <property type="match status" value="1"/>
</dbReference>
<evidence type="ECO:0000313" key="3">
    <source>
        <dbReference type="EMBL" id="TVY90315.1"/>
    </source>
</evidence>
<dbReference type="Proteomes" id="UP000315522">
    <property type="component" value="Unassembled WGS sequence"/>
</dbReference>
<sequence>MASTKILLTGATGYIGGSILSQLLESKHDLSKYPISVLVRGEDRAKILQDQGFNPILFQSLDEAEILQKVASEHDVVIHTASGYHTASAKALILGLGERKKATGKEVHFIQTTGTSNLGDQPISGKYLESRNFSDRENIYAYLKSREALQVYSQRTTDIVVVETGLAVGVKTTLIMSPTIYGVGSGLFNKLSIQVPKLLRASIKAGQSEMIGEGKGVWDYVHIADLSRLYELLLNKVLKGEELPIGEKGILFSATGRYSWAELASGIGRALAELGAIKTSEVKSISLSEAAEKLWGGSELPTELAFASKYVQDPPKYSSVNQRHSSRTSSDISHELGWREEKTEQDFKNHFLEEARLVLAAQ</sequence>
<dbReference type="PANTHER" id="PTHR48079">
    <property type="entry name" value="PROTEIN YEEZ"/>
    <property type="match status" value="1"/>
</dbReference>
<dbReference type="EMBL" id="QGML01000908">
    <property type="protein sequence ID" value="TVY90315.1"/>
    <property type="molecule type" value="Genomic_DNA"/>
</dbReference>
<feature type="region of interest" description="Disordered" evidence="1">
    <location>
        <begin position="316"/>
        <end position="339"/>
    </location>
</feature>
<comment type="caution">
    <text evidence="3">The sequence shown here is derived from an EMBL/GenBank/DDBJ whole genome shotgun (WGS) entry which is preliminary data.</text>
</comment>
<dbReference type="AlphaFoldDB" id="A0A559MBF6"/>
<dbReference type="SUPFAM" id="SSF51735">
    <property type="entry name" value="NAD(P)-binding Rossmann-fold domains"/>
    <property type="match status" value="1"/>
</dbReference>
<name>A0A559MBF6_9HELO</name>
<evidence type="ECO:0000313" key="4">
    <source>
        <dbReference type="Proteomes" id="UP000315522"/>
    </source>
</evidence>
<dbReference type="Gene3D" id="3.40.50.720">
    <property type="entry name" value="NAD(P)-binding Rossmann-like Domain"/>
    <property type="match status" value="1"/>
</dbReference>
<evidence type="ECO:0000256" key="1">
    <source>
        <dbReference type="SAM" id="MobiDB-lite"/>
    </source>
</evidence>
<proteinExistence type="predicted"/>
<dbReference type="InterPro" id="IPR051783">
    <property type="entry name" value="NAD(P)-dependent_oxidoreduct"/>
</dbReference>
<reference evidence="3 4" key="1">
    <citation type="submission" date="2018-05" db="EMBL/GenBank/DDBJ databases">
        <title>Genome sequencing and assembly of the regulated plant pathogen Lachnellula willkommii and related sister species for the development of diagnostic species identification markers.</title>
        <authorList>
            <person name="Giroux E."/>
            <person name="Bilodeau G."/>
        </authorList>
    </citation>
    <scope>NUCLEOTIDE SEQUENCE [LARGE SCALE GENOMIC DNA]</scope>
    <source>
        <strain evidence="3 4">CBS 172.35</strain>
    </source>
</reference>
<dbReference type="InterPro" id="IPR001509">
    <property type="entry name" value="Epimerase_deHydtase"/>
</dbReference>
<feature type="domain" description="NAD-dependent epimerase/dehydratase" evidence="2">
    <location>
        <begin position="6"/>
        <end position="245"/>
    </location>
</feature>
<protein>
    <recommendedName>
        <fullName evidence="2">NAD-dependent epimerase/dehydratase domain-containing protein</fullName>
    </recommendedName>
</protein>
<evidence type="ECO:0000259" key="2">
    <source>
        <dbReference type="Pfam" id="PF01370"/>
    </source>
</evidence>
<dbReference type="GO" id="GO:0005737">
    <property type="term" value="C:cytoplasm"/>
    <property type="evidence" value="ECO:0007669"/>
    <property type="project" value="TreeGrafter"/>
</dbReference>
<organism evidence="3 4">
    <name type="scientific">Lachnellula willkommii</name>
    <dbReference type="NCBI Taxonomy" id="215461"/>
    <lineage>
        <taxon>Eukaryota</taxon>
        <taxon>Fungi</taxon>
        <taxon>Dikarya</taxon>
        <taxon>Ascomycota</taxon>
        <taxon>Pezizomycotina</taxon>
        <taxon>Leotiomycetes</taxon>
        <taxon>Helotiales</taxon>
        <taxon>Lachnaceae</taxon>
        <taxon>Lachnellula</taxon>
    </lineage>
</organism>
<dbReference type="Pfam" id="PF01370">
    <property type="entry name" value="Epimerase"/>
    <property type="match status" value="1"/>
</dbReference>
<gene>
    <name evidence="3" type="ORF">LAWI1_G003528</name>
</gene>
<dbReference type="InterPro" id="IPR036291">
    <property type="entry name" value="NAD(P)-bd_dom_sf"/>
</dbReference>
<dbReference type="GO" id="GO:0004029">
    <property type="term" value="F:aldehyde dehydrogenase (NAD+) activity"/>
    <property type="evidence" value="ECO:0007669"/>
    <property type="project" value="TreeGrafter"/>
</dbReference>